<evidence type="ECO:0000313" key="2">
    <source>
        <dbReference type="Proteomes" id="UP000250642"/>
    </source>
</evidence>
<organism evidence="1 2">
    <name type="scientific">Paenibacillus taichungensis</name>
    <dbReference type="NCBI Taxonomy" id="484184"/>
    <lineage>
        <taxon>Bacteria</taxon>
        <taxon>Bacillati</taxon>
        <taxon>Bacillota</taxon>
        <taxon>Bacilli</taxon>
        <taxon>Bacillales</taxon>
        <taxon>Paenibacillaceae</taxon>
        <taxon>Paenibacillus</taxon>
    </lineage>
</organism>
<protein>
    <submittedName>
        <fullName evidence="1">Uncharacterized protein</fullName>
    </submittedName>
</protein>
<dbReference type="AlphaFoldDB" id="A0A329QJ43"/>
<sequence length="68" mass="8270">MPTADVIMLILYYDAVNRRIEWIQEYILMINEKEKVIDNEIEAAIRMYVFFDHTIHFYFGRVSEHEGK</sequence>
<dbReference type="EMBL" id="QEVW01000015">
    <property type="protein sequence ID" value="RAW12276.1"/>
    <property type="molecule type" value="Genomic_DNA"/>
</dbReference>
<accession>A0A329QJ43</accession>
<reference evidence="1 2" key="1">
    <citation type="submission" date="2018-04" db="EMBL/GenBank/DDBJ databases">
        <title>Paenibacillus taichungensis Genome sequencing and assembly.</title>
        <authorList>
            <person name="Xu J."/>
            <person name="Rensing C."/>
            <person name="Mazhar H.S."/>
        </authorList>
    </citation>
    <scope>NUCLEOTIDE SEQUENCE [LARGE SCALE GENOMIC DNA]</scope>
    <source>
        <strain evidence="1 2">NC1</strain>
    </source>
</reference>
<name>A0A329QJ43_9BACL</name>
<proteinExistence type="predicted"/>
<comment type="caution">
    <text evidence="1">The sequence shown here is derived from an EMBL/GenBank/DDBJ whole genome shotgun (WGS) entry which is preliminary data.</text>
</comment>
<dbReference type="Proteomes" id="UP000250642">
    <property type="component" value="Unassembled WGS sequence"/>
</dbReference>
<dbReference type="RefSeq" id="WP_113055244.1">
    <property type="nucleotide sequence ID" value="NZ_JBFOLC010000003.1"/>
</dbReference>
<evidence type="ECO:0000313" key="1">
    <source>
        <dbReference type="EMBL" id="RAW12276.1"/>
    </source>
</evidence>
<gene>
    <name evidence="1" type="ORF">DC345_23490</name>
</gene>